<dbReference type="InterPro" id="IPR036691">
    <property type="entry name" value="Endo/exonu/phosph_ase_sf"/>
</dbReference>
<name>A0AAV5U754_9BILA</name>
<reference evidence="3" key="1">
    <citation type="submission" date="2023-10" db="EMBL/GenBank/DDBJ databases">
        <title>Genome assembly of Pristionchus species.</title>
        <authorList>
            <person name="Yoshida K."/>
            <person name="Sommer R.J."/>
        </authorList>
    </citation>
    <scope>NUCLEOTIDE SEQUENCE</scope>
    <source>
        <strain evidence="3">RS0144</strain>
    </source>
</reference>
<evidence type="ECO:0000259" key="2">
    <source>
        <dbReference type="Pfam" id="PF03372"/>
    </source>
</evidence>
<feature type="region of interest" description="Disordered" evidence="1">
    <location>
        <begin position="1"/>
        <end position="24"/>
    </location>
</feature>
<dbReference type="PANTHER" id="PTHR21459:SF2">
    <property type="entry name" value="PROTEIN CBG08968"/>
    <property type="match status" value="1"/>
</dbReference>
<dbReference type="SUPFAM" id="SSF56219">
    <property type="entry name" value="DNase I-like"/>
    <property type="match status" value="1"/>
</dbReference>
<dbReference type="Gene3D" id="3.60.10.10">
    <property type="entry name" value="Endonuclease/exonuclease/phosphatase"/>
    <property type="match status" value="1"/>
</dbReference>
<evidence type="ECO:0000256" key="1">
    <source>
        <dbReference type="SAM" id="MobiDB-lite"/>
    </source>
</evidence>
<sequence>MSTGTPNKPPLPAAARVSRPASQESVDLLTKKVDDLAVMMSRVLAIVVNLSTVPPTPSILSPSLPSLDTLTEMTRQVSREVYNACTKAASDKADYVEKESRAVVIGTVECEDRTEGLKRDEKLVEDLVAYCGSEDVKKSLSEGKMSFTRHPADRHPGSRPLKIKFESKALRDSFLSGIRSKPGRPPPLVAPSSFVHQDLTPTQLQLERDARKEAVKRNLEANQIVWGVRDYSLISYRTSRPLPPHYGSPRASRSHNPAADISSPGLASSSDALKTARTSTPPPSQSVPVYSPSCFDIFPLSSISSSLRNRSCNLQPPRNLPNLTVFYANCRSIRCKTSHLSFLLSSFDYPVIALCETWLDSSDSDALLLGTFPEYFAFRNDRALSDDYGRGGGVALIVHNSLSPVLVSSFSSPLLECITVDLHMTFSPSLPFRRVRIFTAYRSPSAPALSLTSFVNYLSPLVSNDFPCILLGDFNLPHINWLTLSSPSQNDLLDFVSDNHFSQYVNFPTRLTNFLDLIFCNSSIIHNISASHPLLPVSAFPPEFIV</sequence>
<evidence type="ECO:0000313" key="3">
    <source>
        <dbReference type="EMBL" id="GMT02372.1"/>
    </source>
</evidence>
<proteinExistence type="predicted"/>
<feature type="region of interest" description="Disordered" evidence="1">
    <location>
        <begin position="244"/>
        <end position="287"/>
    </location>
</feature>
<dbReference type="PANTHER" id="PTHR21459">
    <property type="entry name" value="PROTEIN CBG08968"/>
    <property type="match status" value="1"/>
</dbReference>
<accession>A0AAV5U754</accession>
<feature type="domain" description="Endonuclease/exonuclease/phosphatase" evidence="2">
    <location>
        <begin position="343"/>
        <end position="523"/>
    </location>
</feature>
<keyword evidence="4" id="KW-1185">Reference proteome</keyword>
<gene>
    <name evidence="3" type="ORF">PENTCL1PPCAC_24546</name>
</gene>
<protein>
    <recommendedName>
        <fullName evidence="2">Endonuclease/exonuclease/phosphatase domain-containing protein</fullName>
    </recommendedName>
</protein>
<dbReference type="EMBL" id="BTSX01000005">
    <property type="protein sequence ID" value="GMT02372.1"/>
    <property type="molecule type" value="Genomic_DNA"/>
</dbReference>
<dbReference type="Pfam" id="PF03372">
    <property type="entry name" value="Exo_endo_phos"/>
    <property type="match status" value="1"/>
</dbReference>
<evidence type="ECO:0000313" key="4">
    <source>
        <dbReference type="Proteomes" id="UP001432027"/>
    </source>
</evidence>
<comment type="caution">
    <text evidence="3">The sequence shown here is derived from an EMBL/GenBank/DDBJ whole genome shotgun (WGS) entry which is preliminary data.</text>
</comment>
<organism evidence="3 4">
    <name type="scientific">Pristionchus entomophagus</name>
    <dbReference type="NCBI Taxonomy" id="358040"/>
    <lineage>
        <taxon>Eukaryota</taxon>
        <taxon>Metazoa</taxon>
        <taxon>Ecdysozoa</taxon>
        <taxon>Nematoda</taxon>
        <taxon>Chromadorea</taxon>
        <taxon>Rhabditida</taxon>
        <taxon>Rhabditina</taxon>
        <taxon>Diplogasteromorpha</taxon>
        <taxon>Diplogasteroidea</taxon>
        <taxon>Neodiplogasteridae</taxon>
        <taxon>Pristionchus</taxon>
    </lineage>
</organism>
<dbReference type="Proteomes" id="UP001432027">
    <property type="component" value="Unassembled WGS sequence"/>
</dbReference>
<dbReference type="AlphaFoldDB" id="A0AAV5U754"/>
<dbReference type="GO" id="GO:0003824">
    <property type="term" value="F:catalytic activity"/>
    <property type="evidence" value="ECO:0007669"/>
    <property type="project" value="InterPro"/>
</dbReference>
<dbReference type="InterPro" id="IPR005135">
    <property type="entry name" value="Endo/exonuclease/phosphatase"/>
</dbReference>